<dbReference type="InterPro" id="IPR008271">
    <property type="entry name" value="Ser/Thr_kinase_AS"/>
</dbReference>
<dbReference type="GeneTree" id="ENSGT00940000154852"/>
<dbReference type="Gene3D" id="1.10.510.10">
    <property type="entry name" value="Transferase(Phosphotransferase) domain 1"/>
    <property type="match status" value="1"/>
</dbReference>
<dbReference type="PROSITE" id="PS50011">
    <property type="entry name" value="PROTEIN_KINASE_DOM"/>
    <property type="match status" value="1"/>
</dbReference>
<dbReference type="eggNOG" id="KOG1345">
    <property type="taxonomic scope" value="Eukaryota"/>
</dbReference>
<evidence type="ECO:0000256" key="1">
    <source>
        <dbReference type="ARBA" id="ARBA00022741"/>
    </source>
</evidence>
<dbReference type="GeneID" id="102365082"/>
<dbReference type="PROSITE" id="PS00107">
    <property type="entry name" value="PROTEIN_KINASE_ATP"/>
    <property type="match status" value="1"/>
</dbReference>
<comment type="similarity">
    <text evidence="4">Belongs to the protein kinase superfamily.</text>
</comment>
<evidence type="ECO:0000256" key="2">
    <source>
        <dbReference type="ARBA" id="ARBA00022840"/>
    </source>
</evidence>
<dbReference type="PANTHER" id="PTHR24359">
    <property type="entry name" value="SERINE/THREONINE-PROTEIN KINASE SBK1"/>
    <property type="match status" value="1"/>
</dbReference>
<keyword evidence="2 3" id="KW-0067">ATP-binding</keyword>
<dbReference type="EMBL" id="AFYH01163789">
    <property type="status" value="NOT_ANNOTATED_CDS"/>
    <property type="molecule type" value="Genomic_DNA"/>
</dbReference>
<evidence type="ECO:0000313" key="6">
    <source>
        <dbReference type="Ensembl" id="ENSLACP00000002285.1"/>
    </source>
</evidence>
<dbReference type="Ensembl" id="ENSLACT00000002303.1">
    <property type="protein sequence ID" value="ENSLACP00000002285.1"/>
    <property type="gene ID" value="ENSLACG00000002041.1"/>
</dbReference>
<keyword evidence="4" id="KW-0418">Kinase</keyword>
<dbReference type="InterPro" id="IPR017441">
    <property type="entry name" value="Protein_kinase_ATP_BS"/>
</dbReference>
<feature type="domain" description="Protein kinase" evidence="5">
    <location>
        <begin position="33"/>
        <end position="296"/>
    </location>
</feature>
<reference evidence="6" key="3">
    <citation type="submission" date="2025-09" db="UniProtKB">
        <authorList>
            <consortium name="Ensembl"/>
        </authorList>
    </citation>
    <scope>IDENTIFICATION</scope>
</reference>
<keyword evidence="7" id="KW-1185">Reference proteome</keyword>
<dbReference type="GO" id="GO:0005524">
    <property type="term" value="F:ATP binding"/>
    <property type="evidence" value="ECO:0007669"/>
    <property type="project" value="UniProtKB-UniRule"/>
</dbReference>
<evidence type="ECO:0000256" key="4">
    <source>
        <dbReference type="RuleBase" id="RU000304"/>
    </source>
</evidence>
<sequence>MNLNEAGGSADLLEEMLELTSQNLTQMELKDHYSIIRELGQGSYGHVLLVIHRARGTPIALKLLRKKSTKLRNFLLEYCISLSVSSHPCMVGMFGIVFETKHHYGFAQEVASFGDLFSIIEPGVGIPEISVKRCALQVSSALDFLHNKGLVHRDIKPENILLFDKDCRRVKLTDFGLTRRKGTIVRPMSGTIPYTAPELCNLGSSEGLAVDSALDVWAFGVLLFCILTGFFPWETTSGSDTYYVEFENWQKNGKALSIPSQWKRFDNDILPMFQKFLAIEPTQRGPAIGVLEYIRLQWKVANWNLNGNSVDNSKFLDDQANVVDNEHFINGFQEGHNSTLSAKSSTRFRTFSSNLLQDDKWRNT</sequence>
<evidence type="ECO:0000256" key="3">
    <source>
        <dbReference type="PROSITE-ProRule" id="PRU10141"/>
    </source>
</evidence>
<dbReference type="Bgee" id="ENSLACG00000002041">
    <property type="expression patterns" value="Expressed in pharyngeal gill and 4 other cell types or tissues"/>
</dbReference>
<proteinExistence type="inferred from homology"/>
<dbReference type="RefSeq" id="XP_064416815.1">
    <property type="nucleotide sequence ID" value="XM_064560745.1"/>
</dbReference>
<dbReference type="Proteomes" id="UP000008672">
    <property type="component" value="Unassembled WGS sequence"/>
</dbReference>
<dbReference type="OMA" id="NTSASYC"/>
<reference evidence="6" key="2">
    <citation type="submission" date="2025-08" db="UniProtKB">
        <authorList>
            <consortium name="Ensembl"/>
        </authorList>
    </citation>
    <scope>IDENTIFICATION</scope>
</reference>
<dbReference type="KEGG" id="lcm:102365082"/>
<dbReference type="AlphaFoldDB" id="H2ZY14"/>
<dbReference type="SUPFAM" id="SSF56112">
    <property type="entry name" value="Protein kinase-like (PK-like)"/>
    <property type="match status" value="1"/>
</dbReference>
<gene>
    <name evidence="6" type="primary">LOC102365082</name>
</gene>
<feature type="binding site" evidence="3">
    <location>
        <position position="62"/>
    </location>
    <ligand>
        <name>ATP</name>
        <dbReference type="ChEBI" id="CHEBI:30616"/>
    </ligand>
</feature>
<dbReference type="CDD" id="cd13987">
    <property type="entry name" value="STKc_SBK1"/>
    <property type="match status" value="1"/>
</dbReference>
<dbReference type="InterPro" id="IPR000719">
    <property type="entry name" value="Prot_kinase_dom"/>
</dbReference>
<evidence type="ECO:0000259" key="5">
    <source>
        <dbReference type="PROSITE" id="PS50011"/>
    </source>
</evidence>
<accession>H2ZY14</accession>
<dbReference type="PANTHER" id="PTHR24359:SF39">
    <property type="entry name" value="PROTEIN KINASE DOMAIN-CONTAINING PROTEIN"/>
    <property type="match status" value="1"/>
</dbReference>
<dbReference type="Pfam" id="PF00069">
    <property type="entry name" value="Pkinase"/>
    <property type="match status" value="1"/>
</dbReference>
<dbReference type="SMART" id="SM00220">
    <property type="entry name" value="S_TKc"/>
    <property type="match status" value="1"/>
</dbReference>
<organism evidence="6 7">
    <name type="scientific">Latimeria chalumnae</name>
    <name type="common">Coelacanth</name>
    <dbReference type="NCBI Taxonomy" id="7897"/>
    <lineage>
        <taxon>Eukaryota</taxon>
        <taxon>Metazoa</taxon>
        <taxon>Chordata</taxon>
        <taxon>Craniata</taxon>
        <taxon>Vertebrata</taxon>
        <taxon>Euteleostomi</taxon>
        <taxon>Coelacanthiformes</taxon>
        <taxon>Coelacanthidae</taxon>
        <taxon>Latimeria</taxon>
    </lineage>
</organism>
<evidence type="ECO:0000313" key="7">
    <source>
        <dbReference type="Proteomes" id="UP000008672"/>
    </source>
</evidence>
<keyword evidence="4" id="KW-0808">Transferase</keyword>
<dbReference type="GO" id="GO:0004674">
    <property type="term" value="F:protein serine/threonine kinase activity"/>
    <property type="evidence" value="ECO:0007669"/>
    <property type="project" value="UniProtKB-KW"/>
</dbReference>
<dbReference type="PROSITE" id="PS00108">
    <property type="entry name" value="PROTEIN_KINASE_ST"/>
    <property type="match status" value="1"/>
</dbReference>
<keyword evidence="4" id="KW-0723">Serine/threonine-protein kinase</keyword>
<dbReference type="InParanoid" id="H2ZY14"/>
<keyword evidence="1 3" id="KW-0547">Nucleotide-binding</keyword>
<protein>
    <recommendedName>
        <fullName evidence="5">Protein kinase domain-containing protein</fullName>
    </recommendedName>
</protein>
<name>H2ZY14_LATCH</name>
<reference evidence="7" key="1">
    <citation type="submission" date="2011-08" db="EMBL/GenBank/DDBJ databases">
        <title>The draft genome of Latimeria chalumnae.</title>
        <authorList>
            <person name="Di Palma F."/>
            <person name="Alfoldi J."/>
            <person name="Johnson J."/>
            <person name="Berlin A."/>
            <person name="Gnerre S."/>
            <person name="Jaffe D."/>
            <person name="MacCallum I."/>
            <person name="Young S."/>
            <person name="Walker B.J."/>
            <person name="Lander E."/>
            <person name="Lindblad-Toh K."/>
        </authorList>
    </citation>
    <scope>NUCLEOTIDE SEQUENCE [LARGE SCALE GENOMIC DNA]</scope>
    <source>
        <strain evidence="7">Wild caught</strain>
    </source>
</reference>
<dbReference type="HOGENOM" id="CLU_000288_10_0_1"/>
<dbReference type="OrthoDB" id="6513151at2759"/>
<dbReference type="InterPro" id="IPR011009">
    <property type="entry name" value="Kinase-like_dom_sf"/>
</dbReference>